<name>A0A382UD75_9ZZZZ</name>
<accession>A0A382UD75</accession>
<dbReference type="AlphaFoldDB" id="A0A382UD75"/>
<evidence type="ECO:0000313" key="1">
    <source>
        <dbReference type="EMBL" id="SVD32224.1"/>
    </source>
</evidence>
<reference evidence="1" key="1">
    <citation type="submission" date="2018-05" db="EMBL/GenBank/DDBJ databases">
        <authorList>
            <person name="Lanie J.A."/>
            <person name="Ng W.-L."/>
            <person name="Kazmierczak K.M."/>
            <person name="Andrzejewski T.M."/>
            <person name="Davidsen T.M."/>
            <person name="Wayne K.J."/>
            <person name="Tettelin H."/>
            <person name="Glass J.I."/>
            <person name="Rusch D."/>
            <person name="Podicherti R."/>
            <person name="Tsui H.-C.T."/>
            <person name="Winkler M.E."/>
        </authorList>
    </citation>
    <scope>NUCLEOTIDE SEQUENCE</scope>
</reference>
<dbReference type="EMBL" id="UINC01143353">
    <property type="protein sequence ID" value="SVD32224.1"/>
    <property type="molecule type" value="Genomic_DNA"/>
</dbReference>
<gene>
    <name evidence="1" type="ORF">METZ01_LOCUS385078</name>
</gene>
<organism evidence="1">
    <name type="scientific">marine metagenome</name>
    <dbReference type="NCBI Taxonomy" id="408172"/>
    <lineage>
        <taxon>unclassified sequences</taxon>
        <taxon>metagenomes</taxon>
        <taxon>ecological metagenomes</taxon>
    </lineage>
</organism>
<protein>
    <submittedName>
        <fullName evidence="1">Uncharacterized protein</fullName>
    </submittedName>
</protein>
<feature type="non-terminal residue" evidence="1">
    <location>
        <position position="49"/>
    </location>
</feature>
<sequence>MIGTESMHCEFWSDVTNAFGGRQTPVKSQSVVEILFKYAKLLDRFSKMF</sequence>
<proteinExistence type="predicted"/>